<dbReference type="AlphaFoldDB" id="A5GBF0"/>
<keyword evidence="3" id="KW-1185">Reference proteome</keyword>
<evidence type="ECO:0000313" key="3">
    <source>
        <dbReference type="Proteomes" id="UP000006695"/>
    </source>
</evidence>
<gene>
    <name evidence="2" type="ordered locus">Gura_0883</name>
</gene>
<sequence>MRMFFRFAFLFMLSLFTFGCAQNFYNIPRETYQKKVRTLGVAPLFVDGDSDIKHPEKDALVNLIKDANRINEKELIAQLKNTGAYFSVRLLDADAGQMFSALFSRREKRDDAGIIYNKYFFKTEEIRNIISKNDVDAVLLVTVNGLTKPDKIYASNLLSYLESDYNYLAMSAQILDADGNTLWEYPNFRQRSLTFPMFFALQYPDFDEAAANLSDRVDVKFKTIPGISKAFAKAEKSSVQSKAQVSTLYNLIFEDMVSMLKPEKNLFGGKKEEAKDVKPQTDPK</sequence>
<reference evidence="2 3" key="1">
    <citation type="submission" date="2007-05" db="EMBL/GenBank/DDBJ databases">
        <title>Complete sequence of Geobacter uraniireducens Rf4.</title>
        <authorList>
            <consortium name="US DOE Joint Genome Institute"/>
            <person name="Copeland A."/>
            <person name="Lucas S."/>
            <person name="Lapidus A."/>
            <person name="Barry K."/>
            <person name="Detter J.C."/>
            <person name="Glavina del Rio T."/>
            <person name="Hammon N."/>
            <person name="Israni S."/>
            <person name="Dalin E."/>
            <person name="Tice H."/>
            <person name="Pitluck S."/>
            <person name="Chertkov O."/>
            <person name="Brettin T."/>
            <person name="Bruce D."/>
            <person name="Han C."/>
            <person name="Schmutz J."/>
            <person name="Larimer F."/>
            <person name="Land M."/>
            <person name="Hauser L."/>
            <person name="Kyrpides N."/>
            <person name="Mikhailova N."/>
            <person name="Shelobolina E."/>
            <person name="Aklujkar M."/>
            <person name="Lovley D."/>
            <person name="Richardson P."/>
        </authorList>
    </citation>
    <scope>NUCLEOTIDE SEQUENCE [LARGE SCALE GENOMIC DNA]</scope>
    <source>
        <strain evidence="3">ATCC BAA-1134 / JCM 13001 / Rf4</strain>
    </source>
</reference>
<dbReference type="KEGG" id="gur:Gura_0883"/>
<protein>
    <recommendedName>
        <fullName evidence="4">Lipoprotein</fullName>
    </recommendedName>
</protein>
<accession>A5GBF0</accession>
<organism evidence="2 3">
    <name type="scientific">Geotalea uraniireducens (strain Rf4)</name>
    <name type="common">Geobacter uraniireducens</name>
    <dbReference type="NCBI Taxonomy" id="351605"/>
    <lineage>
        <taxon>Bacteria</taxon>
        <taxon>Pseudomonadati</taxon>
        <taxon>Thermodesulfobacteriota</taxon>
        <taxon>Desulfuromonadia</taxon>
        <taxon>Geobacterales</taxon>
        <taxon>Geobacteraceae</taxon>
        <taxon>Geotalea</taxon>
    </lineage>
</organism>
<feature type="chain" id="PRO_5002681561" description="Lipoprotein" evidence="1">
    <location>
        <begin position="22"/>
        <end position="284"/>
    </location>
</feature>
<proteinExistence type="predicted"/>
<name>A5GBF0_GEOUR</name>
<dbReference type="OrthoDB" id="5387044at2"/>
<evidence type="ECO:0000256" key="1">
    <source>
        <dbReference type="SAM" id="SignalP"/>
    </source>
</evidence>
<dbReference type="EMBL" id="CP000698">
    <property type="protein sequence ID" value="ABQ25089.1"/>
    <property type="molecule type" value="Genomic_DNA"/>
</dbReference>
<feature type="signal peptide" evidence="1">
    <location>
        <begin position="1"/>
        <end position="21"/>
    </location>
</feature>
<dbReference type="HOGENOM" id="CLU_071268_0_0_7"/>
<keyword evidence="1" id="KW-0732">Signal</keyword>
<evidence type="ECO:0008006" key="4">
    <source>
        <dbReference type="Google" id="ProtNLM"/>
    </source>
</evidence>
<dbReference type="PROSITE" id="PS51257">
    <property type="entry name" value="PROKAR_LIPOPROTEIN"/>
    <property type="match status" value="1"/>
</dbReference>
<dbReference type="STRING" id="351605.Gura_0883"/>
<evidence type="ECO:0000313" key="2">
    <source>
        <dbReference type="EMBL" id="ABQ25089.1"/>
    </source>
</evidence>
<dbReference type="Proteomes" id="UP000006695">
    <property type="component" value="Chromosome"/>
</dbReference>